<evidence type="ECO:0000313" key="4">
    <source>
        <dbReference type="Proteomes" id="UP000004728"/>
    </source>
</evidence>
<dbReference type="STRING" id="983920.Y88_0350"/>
<dbReference type="SUPFAM" id="SSF55073">
    <property type="entry name" value="Nucleotide cyclase"/>
    <property type="match status" value="1"/>
</dbReference>
<dbReference type="InParanoid" id="F1ZAR7"/>
<dbReference type="PANTHER" id="PTHR44757:SF2">
    <property type="entry name" value="BIOFILM ARCHITECTURE MAINTENANCE PROTEIN MBAA"/>
    <property type="match status" value="1"/>
</dbReference>
<dbReference type="PROSITE" id="PS50883">
    <property type="entry name" value="EAL"/>
    <property type="match status" value="1"/>
</dbReference>
<reference evidence="3 4" key="1">
    <citation type="journal article" date="2012" name="J. Bacteriol.">
        <title>Draft Genome Sequence of Novosphingobium nitrogenifigens Y88T.</title>
        <authorList>
            <person name="Strabala T.J."/>
            <person name="Macdonald L."/>
            <person name="Liu V."/>
            <person name="Smit A.M."/>
        </authorList>
    </citation>
    <scope>NUCLEOTIDE SEQUENCE [LARGE SCALE GENOMIC DNA]</scope>
    <source>
        <strain evidence="3 4">DSM 19370</strain>
    </source>
</reference>
<dbReference type="CDD" id="cd01949">
    <property type="entry name" value="GGDEF"/>
    <property type="match status" value="1"/>
</dbReference>
<dbReference type="Gene3D" id="3.30.70.270">
    <property type="match status" value="1"/>
</dbReference>
<evidence type="ECO:0000313" key="3">
    <source>
        <dbReference type="EMBL" id="EGD58296.1"/>
    </source>
</evidence>
<evidence type="ECO:0000259" key="2">
    <source>
        <dbReference type="PROSITE" id="PS50887"/>
    </source>
</evidence>
<dbReference type="PROSITE" id="PS50887">
    <property type="entry name" value="GGDEF"/>
    <property type="match status" value="1"/>
</dbReference>
<evidence type="ECO:0000259" key="1">
    <source>
        <dbReference type="PROSITE" id="PS50883"/>
    </source>
</evidence>
<name>F1ZAR7_9SPHN</name>
<dbReference type="SMART" id="SM00267">
    <property type="entry name" value="GGDEF"/>
    <property type="match status" value="1"/>
</dbReference>
<dbReference type="Pfam" id="PF13185">
    <property type="entry name" value="GAF_2"/>
    <property type="match status" value="1"/>
</dbReference>
<dbReference type="PANTHER" id="PTHR44757">
    <property type="entry name" value="DIGUANYLATE CYCLASE DGCP"/>
    <property type="match status" value="1"/>
</dbReference>
<dbReference type="SMART" id="SM00065">
    <property type="entry name" value="GAF"/>
    <property type="match status" value="1"/>
</dbReference>
<proteinExistence type="predicted"/>
<dbReference type="Pfam" id="PF00563">
    <property type="entry name" value="EAL"/>
    <property type="match status" value="1"/>
</dbReference>
<dbReference type="HOGENOM" id="CLU_000445_70_50_5"/>
<dbReference type="eggNOG" id="COG5001">
    <property type="taxonomic scope" value="Bacteria"/>
</dbReference>
<dbReference type="CDD" id="cd01948">
    <property type="entry name" value="EAL"/>
    <property type="match status" value="1"/>
</dbReference>
<dbReference type="InterPro" id="IPR003018">
    <property type="entry name" value="GAF"/>
</dbReference>
<dbReference type="Gene3D" id="3.20.20.450">
    <property type="entry name" value="EAL domain"/>
    <property type="match status" value="1"/>
</dbReference>
<sequence>MLAIVKFEPIPQPPIFETVDDGTRIERLERQLLRERKARREAEEIAENGLRELRESRRHLALLQRITDRANHADEIREALAFAITEICVEMGWDFGNAYLVQGGRDVVACDCWHLAAPVGWMPFVDYSRNARFPRGTCLPGRVLADGRMHWIDDMRAEPEFLRRDLATQCGVISACAFPVIANSEVFAVCEFFSHDAVSPSEAMSETIAQIGIQLSRVVERVRSRAALLHDALHDALTTLPNRVLLHERASSAFARLPATGKGLGVMVIDLDGFKAVNDKLGHHAGDCILVAAAARLRDAMNEALVDIGKDAKGTLARTGGDEFVVLLEGVNTPAIPLAIAERILAEVSMPFEVGRDEITISASIGIALSNASYHDYDEVQRDADLAMYQAKSSGHGHTVVFTCTLGKSVRLRMALEREIREAIREKQFVLHYQPILDLTSREIKGFEALVRWKHPERGLVLPYEFIPTAEETGLIVFIGDWVLHEACQAMARLHARCRSDDLPFIAVNIAPQQFLQSDFVAYLRKVIEDTGVPPHCLKLEVTEGVAILDADRTRRVLEECRGIGVRTGLDDFGTGYSSLSYLHSLPFDTIKIDRSFIAALDQPKSRKIVHTILDLAINLDLNVVAEGIETTDQQAALTAMGCDMGQGFHLGLPLEEKTAFSMLPQAECH</sequence>
<dbReference type="Proteomes" id="UP000004728">
    <property type="component" value="Unassembled WGS sequence"/>
</dbReference>
<feature type="domain" description="GGDEF" evidence="2">
    <location>
        <begin position="262"/>
        <end position="404"/>
    </location>
</feature>
<dbReference type="SUPFAM" id="SSF55781">
    <property type="entry name" value="GAF domain-like"/>
    <property type="match status" value="1"/>
</dbReference>
<gene>
    <name evidence="3" type="ORF">Y88_0350</name>
</gene>
<dbReference type="InterPro" id="IPR000160">
    <property type="entry name" value="GGDEF_dom"/>
</dbReference>
<protein>
    <submittedName>
        <fullName evidence="3">Diguanylate cyclase/phosphodiesterase with PAS/PAC and GAF sensor</fullName>
    </submittedName>
</protein>
<dbReference type="AlphaFoldDB" id="F1ZAR7"/>
<dbReference type="SMART" id="SM00052">
    <property type="entry name" value="EAL"/>
    <property type="match status" value="1"/>
</dbReference>
<dbReference type="NCBIfam" id="TIGR00254">
    <property type="entry name" value="GGDEF"/>
    <property type="match status" value="1"/>
</dbReference>
<dbReference type="InterPro" id="IPR029016">
    <property type="entry name" value="GAF-like_dom_sf"/>
</dbReference>
<organism evidence="3 4">
    <name type="scientific">Novosphingobium nitrogenifigens DSM 19370</name>
    <dbReference type="NCBI Taxonomy" id="983920"/>
    <lineage>
        <taxon>Bacteria</taxon>
        <taxon>Pseudomonadati</taxon>
        <taxon>Pseudomonadota</taxon>
        <taxon>Alphaproteobacteria</taxon>
        <taxon>Sphingomonadales</taxon>
        <taxon>Sphingomonadaceae</taxon>
        <taxon>Novosphingobium</taxon>
    </lineage>
</organism>
<dbReference type="EMBL" id="AEWJ01000043">
    <property type="protein sequence ID" value="EGD58296.1"/>
    <property type="molecule type" value="Genomic_DNA"/>
</dbReference>
<dbReference type="InterPro" id="IPR001633">
    <property type="entry name" value="EAL_dom"/>
</dbReference>
<dbReference type="OrthoDB" id="9814202at2"/>
<dbReference type="SUPFAM" id="SSF141868">
    <property type="entry name" value="EAL domain-like"/>
    <property type="match status" value="1"/>
</dbReference>
<dbReference type="InterPro" id="IPR029787">
    <property type="entry name" value="Nucleotide_cyclase"/>
</dbReference>
<feature type="domain" description="EAL" evidence="1">
    <location>
        <begin position="413"/>
        <end position="668"/>
    </location>
</feature>
<dbReference type="InterPro" id="IPR035919">
    <property type="entry name" value="EAL_sf"/>
</dbReference>
<accession>F1ZAR7</accession>
<dbReference type="InterPro" id="IPR052155">
    <property type="entry name" value="Biofilm_reg_signaling"/>
</dbReference>
<comment type="caution">
    <text evidence="3">The sequence shown here is derived from an EMBL/GenBank/DDBJ whole genome shotgun (WGS) entry which is preliminary data.</text>
</comment>
<dbReference type="InterPro" id="IPR043128">
    <property type="entry name" value="Rev_trsase/Diguanyl_cyclase"/>
</dbReference>
<keyword evidence="4" id="KW-1185">Reference proteome</keyword>
<dbReference type="Pfam" id="PF00990">
    <property type="entry name" value="GGDEF"/>
    <property type="match status" value="1"/>
</dbReference>
<dbReference type="Gene3D" id="3.30.450.40">
    <property type="match status" value="1"/>
</dbReference>